<dbReference type="Proteomes" id="UP000317371">
    <property type="component" value="Unassembled WGS sequence"/>
</dbReference>
<dbReference type="CDD" id="cd00371">
    <property type="entry name" value="HMA"/>
    <property type="match status" value="1"/>
</dbReference>
<keyword evidence="3" id="KW-1185">Reference proteome</keyword>
<evidence type="ECO:0000313" key="2">
    <source>
        <dbReference type="EMBL" id="TQE95159.1"/>
    </source>
</evidence>
<proteinExistence type="predicted"/>
<dbReference type="InParanoid" id="A0A540VEG9"/>
<gene>
    <name evidence="2" type="ORF">FKZ61_13410</name>
</gene>
<dbReference type="SUPFAM" id="SSF55008">
    <property type="entry name" value="HMA, heavy metal-associated domain"/>
    <property type="match status" value="1"/>
</dbReference>
<feature type="domain" description="HMA" evidence="1">
    <location>
        <begin position="2"/>
        <end position="67"/>
    </location>
</feature>
<dbReference type="Pfam" id="PF00403">
    <property type="entry name" value="HMA"/>
    <property type="match status" value="1"/>
</dbReference>
<accession>A0A540VEG9</accession>
<reference evidence="2 3" key="1">
    <citation type="submission" date="2019-06" db="EMBL/GenBank/DDBJ databases">
        <title>Genome sequence of Litorilinea aerophila BAA-2444.</title>
        <authorList>
            <person name="Maclea K.S."/>
            <person name="Maurais E.G."/>
            <person name="Iannazzi L.C."/>
        </authorList>
    </citation>
    <scope>NUCLEOTIDE SEQUENCE [LARGE SCALE GENOMIC DNA]</scope>
    <source>
        <strain evidence="2 3">ATCC BAA-2444</strain>
    </source>
</reference>
<dbReference type="AlphaFoldDB" id="A0A540VEG9"/>
<name>A0A540VEG9_9CHLR</name>
<comment type="caution">
    <text evidence="2">The sequence shown here is derived from an EMBL/GenBank/DDBJ whole genome shotgun (WGS) entry which is preliminary data.</text>
</comment>
<evidence type="ECO:0000313" key="3">
    <source>
        <dbReference type="Proteomes" id="UP000317371"/>
    </source>
</evidence>
<organism evidence="2 3">
    <name type="scientific">Litorilinea aerophila</name>
    <dbReference type="NCBI Taxonomy" id="1204385"/>
    <lineage>
        <taxon>Bacteria</taxon>
        <taxon>Bacillati</taxon>
        <taxon>Chloroflexota</taxon>
        <taxon>Caldilineae</taxon>
        <taxon>Caldilineales</taxon>
        <taxon>Caldilineaceae</taxon>
        <taxon>Litorilinea</taxon>
    </lineage>
</organism>
<dbReference type="EMBL" id="VIGC01000016">
    <property type="protein sequence ID" value="TQE95159.1"/>
    <property type="molecule type" value="Genomic_DNA"/>
</dbReference>
<sequence>MTTKTVTVPNISCDHCTHTIQMELSELAGVKQVQADAATKQVTVEWEAPATWEQIQALLEEINYPPQQ</sequence>
<dbReference type="InterPro" id="IPR006121">
    <property type="entry name" value="HMA_dom"/>
</dbReference>
<evidence type="ECO:0000259" key="1">
    <source>
        <dbReference type="PROSITE" id="PS50846"/>
    </source>
</evidence>
<dbReference type="OrthoDB" id="9813965at2"/>
<dbReference type="GO" id="GO:0046872">
    <property type="term" value="F:metal ion binding"/>
    <property type="evidence" value="ECO:0007669"/>
    <property type="project" value="InterPro"/>
</dbReference>
<protein>
    <submittedName>
        <fullName evidence="2">Heavy-metal-associated domain-containing protein</fullName>
    </submittedName>
</protein>
<dbReference type="InterPro" id="IPR036163">
    <property type="entry name" value="HMA_dom_sf"/>
</dbReference>
<dbReference type="RefSeq" id="WP_141610650.1">
    <property type="nucleotide sequence ID" value="NZ_VIGC02000016.1"/>
</dbReference>
<dbReference type="PROSITE" id="PS50846">
    <property type="entry name" value="HMA_2"/>
    <property type="match status" value="1"/>
</dbReference>
<dbReference type="Gene3D" id="3.30.70.100">
    <property type="match status" value="1"/>
</dbReference>